<dbReference type="InterPro" id="IPR036412">
    <property type="entry name" value="HAD-like_sf"/>
</dbReference>
<dbReference type="InterPro" id="IPR006439">
    <property type="entry name" value="HAD-SF_hydro_IA"/>
</dbReference>
<dbReference type="InterPro" id="IPR006328">
    <property type="entry name" value="2-HAD"/>
</dbReference>
<dbReference type="NCBIfam" id="TIGR01428">
    <property type="entry name" value="HAD_type_II"/>
    <property type="match status" value="1"/>
</dbReference>
<evidence type="ECO:0000313" key="4">
    <source>
        <dbReference type="Proteomes" id="UP001219525"/>
    </source>
</evidence>
<accession>A0AAD6VAG9</accession>
<dbReference type="Proteomes" id="UP001219525">
    <property type="component" value="Unassembled WGS sequence"/>
</dbReference>
<comment type="similarity">
    <text evidence="1">Belongs to the HAD-like hydrolase superfamily. S-2-haloalkanoic acid dehalogenase family.</text>
</comment>
<evidence type="ECO:0000313" key="3">
    <source>
        <dbReference type="EMBL" id="KAJ7204174.1"/>
    </source>
</evidence>
<protein>
    <submittedName>
        <fullName evidence="3">Haloacid dehalogenase</fullName>
    </submittedName>
</protein>
<dbReference type="NCBIfam" id="TIGR01493">
    <property type="entry name" value="HAD-SF-IA-v2"/>
    <property type="match status" value="1"/>
</dbReference>
<dbReference type="PRINTS" id="PR00413">
    <property type="entry name" value="HADHALOGNASE"/>
</dbReference>
<keyword evidence="4" id="KW-1185">Reference proteome</keyword>
<evidence type="ECO:0000256" key="2">
    <source>
        <dbReference type="ARBA" id="ARBA00022801"/>
    </source>
</evidence>
<comment type="caution">
    <text evidence="3">The sequence shown here is derived from an EMBL/GenBank/DDBJ whole genome shotgun (WGS) entry which is preliminary data.</text>
</comment>
<gene>
    <name evidence="3" type="ORF">GGX14DRAFT_647758</name>
</gene>
<dbReference type="GO" id="GO:0019120">
    <property type="term" value="F:hydrolase activity, acting on acid halide bonds, in C-halide compounds"/>
    <property type="evidence" value="ECO:0007669"/>
    <property type="project" value="InterPro"/>
</dbReference>
<proteinExistence type="inferred from homology"/>
<dbReference type="PANTHER" id="PTHR43316:SF3">
    <property type="entry name" value="HALOACID DEHALOGENASE, TYPE II (AFU_ORTHOLOGUE AFUA_2G07750)-RELATED"/>
    <property type="match status" value="1"/>
</dbReference>
<dbReference type="Gene3D" id="3.40.50.1000">
    <property type="entry name" value="HAD superfamily/HAD-like"/>
    <property type="match status" value="1"/>
</dbReference>
<dbReference type="Gene3D" id="1.10.150.240">
    <property type="entry name" value="Putative phosphatase, domain 2"/>
    <property type="match status" value="1"/>
</dbReference>
<keyword evidence="2" id="KW-0378">Hydrolase</keyword>
<organism evidence="3 4">
    <name type="scientific">Mycena pura</name>
    <dbReference type="NCBI Taxonomy" id="153505"/>
    <lineage>
        <taxon>Eukaryota</taxon>
        <taxon>Fungi</taxon>
        <taxon>Dikarya</taxon>
        <taxon>Basidiomycota</taxon>
        <taxon>Agaricomycotina</taxon>
        <taxon>Agaricomycetes</taxon>
        <taxon>Agaricomycetidae</taxon>
        <taxon>Agaricales</taxon>
        <taxon>Marasmiineae</taxon>
        <taxon>Mycenaceae</taxon>
        <taxon>Mycena</taxon>
    </lineage>
</organism>
<dbReference type="Pfam" id="PF00702">
    <property type="entry name" value="Hydrolase"/>
    <property type="match status" value="1"/>
</dbReference>
<dbReference type="AlphaFoldDB" id="A0AAD6VAG9"/>
<dbReference type="InterPro" id="IPR051540">
    <property type="entry name" value="S-2-haloacid_dehalogenase"/>
</dbReference>
<sequence>MADLSGVQALLFDVFGTVVDWHGSVTSELAALGKEHGIDGDWGAFARTWRKGYLENTRRVAQEGPGAAPGNVDVMHRGILEDILATQQWRAFGEKLTADARDALNLAWHRLHGWPDASPGLYALKKETIIATLSNGNVRLLVDMARYADLPWDVVFSAELFESFKPNPKVYLGAVKHLALEPPACAMVAAHIYDLRAAAALGLRTVYVRRAGEEPPDVGEVRSKADGGEVDVVVDSFTELAALLARRGRS</sequence>
<reference evidence="3" key="1">
    <citation type="submission" date="2023-03" db="EMBL/GenBank/DDBJ databases">
        <title>Massive genome expansion in bonnet fungi (Mycena s.s.) driven by repeated elements and novel gene families across ecological guilds.</title>
        <authorList>
            <consortium name="Lawrence Berkeley National Laboratory"/>
            <person name="Harder C.B."/>
            <person name="Miyauchi S."/>
            <person name="Viragh M."/>
            <person name="Kuo A."/>
            <person name="Thoen E."/>
            <person name="Andreopoulos B."/>
            <person name="Lu D."/>
            <person name="Skrede I."/>
            <person name="Drula E."/>
            <person name="Henrissat B."/>
            <person name="Morin E."/>
            <person name="Kohler A."/>
            <person name="Barry K."/>
            <person name="LaButti K."/>
            <person name="Morin E."/>
            <person name="Salamov A."/>
            <person name="Lipzen A."/>
            <person name="Mereny Z."/>
            <person name="Hegedus B."/>
            <person name="Baldrian P."/>
            <person name="Stursova M."/>
            <person name="Weitz H."/>
            <person name="Taylor A."/>
            <person name="Grigoriev I.V."/>
            <person name="Nagy L.G."/>
            <person name="Martin F."/>
            <person name="Kauserud H."/>
        </authorList>
    </citation>
    <scope>NUCLEOTIDE SEQUENCE</scope>
    <source>
        <strain evidence="3">9144</strain>
    </source>
</reference>
<dbReference type="InterPro" id="IPR023198">
    <property type="entry name" value="PGP-like_dom2"/>
</dbReference>
<dbReference type="InterPro" id="IPR023214">
    <property type="entry name" value="HAD_sf"/>
</dbReference>
<name>A0AAD6VAG9_9AGAR</name>
<evidence type="ECO:0000256" key="1">
    <source>
        <dbReference type="ARBA" id="ARBA00008106"/>
    </source>
</evidence>
<dbReference type="SUPFAM" id="SSF56784">
    <property type="entry name" value="HAD-like"/>
    <property type="match status" value="1"/>
</dbReference>
<dbReference type="GO" id="GO:0016791">
    <property type="term" value="F:phosphatase activity"/>
    <property type="evidence" value="ECO:0007669"/>
    <property type="project" value="UniProtKB-ARBA"/>
</dbReference>
<dbReference type="EMBL" id="JARJCW010000048">
    <property type="protein sequence ID" value="KAJ7204174.1"/>
    <property type="molecule type" value="Genomic_DNA"/>
</dbReference>
<dbReference type="PANTHER" id="PTHR43316">
    <property type="entry name" value="HYDROLASE, HALOACID DELAHOGENASE-RELATED"/>
    <property type="match status" value="1"/>
</dbReference>